<feature type="region of interest" description="Disordered" evidence="2">
    <location>
        <begin position="526"/>
        <end position="571"/>
    </location>
</feature>
<dbReference type="Proteomes" id="UP000712600">
    <property type="component" value="Unassembled WGS sequence"/>
</dbReference>
<dbReference type="InterPro" id="IPR044194">
    <property type="entry name" value="BLISTER"/>
</dbReference>
<feature type="compositionally biased region" description="Polar residues" evidence="2">
    <location>
        <begin position="527"/>
        <end position="571"/>
    </location>
</feature>
<feature type="region of interest" description="Disordered" evidence="2">
    <location>
        <begin position="82"/>
        <end position="101"/>
    </location>
</feature>
<evidence type="ECO:0000256" key="1">
    <source>
        <dbReference type="SAM" id="Coils"/>
    </source>
</evidence>
<dbReference type="PANTHER" id="PTHR47490:SF2">
    <property type="entry name" value="PROTEIN BLISTER"/>
    <property type="match status" value="1"/>
</dbReference>
<gene>
    <name evidence="3" type="ORF">F2Q69_00004222</name>
</gene>
<organism evidence="3 4">
    <name type="scientific">Brassica cretica</name>
    <name type="common">Mustard</name>
    <dbReference type="NCBI Taxonomy" id="69181"/>
    <lineage>
        <taxon>Eukaryota</taxon>
        <taxon>Viridiplantae</taxon>
        <taxon>Streptophyta</taxon>
        <taxon>Embryophyta</taxon>
        <taxon>Tracheophyta</taxon>
        <taxon>Spermatophyta</taxon>
        <taxon>Magnoliopsida</taxon>
        <taxon>eudicotyledons</taxon>
        <taxon>Gunneridae</taxon>
        <taxon>Pentapetalae</taxon>
        <taxon>rosids</taxon>
        <taxon>malvids</taxon>
        <taxon>Brassicales</taxon>
        <taxon>Brassicaceae</taxon>
        <taxon>Brassiceae</taxon>
        <taxon>Brassica</taxon>
    </lineage>
</organism>
<evidence type="ECO:0000256" key="2">
    <source>
        <dbReference type="SAM" id="MobiDB-lite"/>
    </source>
</evidence>
<evidence type="ECO:0000313" key="3">
    <source>
        <dbReference type="EMBL" id="KAF3514681.1"/>
    </source>
</evidence>
<dbReference type="PANTHER" id="PTHR47490">
    <property type="entry name" value="PROTEIN BLISTER"/>
    <property type="match status" value="1"/>
</dbReference>
<feature type="coiled-coil region" evidence="1">
    <location>
        <begin position="585"/>
        <end position="640"/>
    </location>
</feature>
<reference evidence="3" key="1">
    <citation type="submission" date="2019-12" db="EMBL/GenBank/DDBJ databases">
        <title>Genome sequencing and annotation of Brassica cretica.</title>
        <authorList>
            <person name="Studholme D.J."/>
            <person name="Sarris P."/>
        </authorList>
    </citation>
    <scope>NUCLEOTIDE SEQUENCE</scope>
    <source>
        <strain evidence="3">PFS-109/04</strain>
        <tissue evidence="3">Leaf</tissue>
    </source>
</reference>
<feature type="non-terminal residue" evidence="3">
    <location>
        <position position="1"/>
    </location>
</feature>
<dbReference type="AlphaFoldDB" id="A0A8S9PKL4"/>
<dbReference type="GO" id="GO:0040008">
    <property type="term" value="P:regulation of growth"/>
    <property type="evidence" value="ECO:0007669"/>
    <property type="project" value="InterPro"/>
</dbReference>
<feature type="region of interest" description="Disordered" evidence="2">
    <location>
        <begin position="244"/>
        <end position="263"/>
    </location>
</feature>
<sequence length="759" mass="83385">PWGHFPPDCQWHQLRLSLARGGRRSPKLDAVSLSSSESKKLPRRHHKVIILLHSLLSQIHMEMLLLHPSCLMGNLAESSGGFDQRDDFPKGASPSSGSTLLSTSVQMDGFMHGGGSISSPKDSLQPTTTMAGFVHEVDKNEHGSGQLRGGSSIVQKSSSYLFTSPETSSEPSDYSLRLSLARGGRRSPKLDAVSLSSSESKKLPRRHHKVIILLHSLLSQIHMEMLLLHPSCLMGNLAESSGGFDQRDDFPKGASPSSGSTLLSTSVQMDGFMHGGGSISSPKDSLQPTTTMAGFVHEVDKNEHGSGQLRGGSSIVQKSSSYLFTSPETSSEPSDYSHVPRIIDSNGPSFTSESPYPFEKSRSPLFPVANGVMPGFTDYSMPKQNDDFSTLAPSFHIEDLTQEKFSLQRDLDASRALATSLASENSSMTDTYNQQVELESFRIEYANAQLECNAADERSQILAAEVISLEDKVLRLRSSELKLERELENAQAEMLSYKKKLQSVEKDRQDLQSTIKALQEEKKVLQTMMQKASSGGKSTDLVKSSTSRKNASTSTEGLGNDTMSGSSNQETDSTALLENDQMRVIDNINTLIAELAIEKEELVQALSSELSRSAHVKELNKELSRKLEVQTQRLELLTAQNMAIDNVSRPNQPDSHVVQERPPIADEGDEVHTHTLSLSSLEKMRYTHINHFLSLGGGKGSRMDHEDVPRRAIEKKDEQAPLMHYLLSLDPCFHSVHPGIAMDRSLLLPSPFCFGRPFG</sequence>
<evidence type="ECO:0000313" key="4">
    <source>
        <dbReference type="Proteomes" id="UP000712600"/>
    </source>
</evidence>
<dbReference type="EMBL" id="QGKX02001521">
    <property type="protein sequence ID" value="KAF3514681.1"/>
    <property type="molecule type" value="Genomic_DNA"/>
</dbReference>
<protein>
    <submittedName>
        <fullName evidence="3">Uncharacterized protein</fullName>
    </submittedName>
</protein>
<comment type="caution">
    <text evidence="3">The sequence shown here is derived from an EMBL/GenBank/DDBJ whole genome shotgun (WGS) entry which is preliminary data.</text>
</comment>
<proteinExistence type="predicted"/>
<name>A0A8S9PKL4_BRACR</name>
<accession>A0A8S9PKL4</accession>
<keyword evidence="1" id="KW-0175">Coiled coil</keyword>